<dbReference type="InterPro" id="IPR009091">
    <property type="entry name" value="RCC1/BLIP-II"/>
</dbReference>
<feature type="domain" description="RCC1-like" evidence="3">
    <location>
        <begin position="150"/>
        <end position="388"/>
    </location>
</feature>
<dbReference type="Proteomes" id="UP000759131">
    <property type="component" value="Unassembled WGS sequence"/>
</dbReference>
<evidence type="ECO:0000256" key="1">
    <source>
        <dbReference type="ARBA" id="ARBA00022737"/>
    </source>
</evidence>
<proteinExistence type="predicted"/>
<dbReference type="PANTHER" id="PTHR22872">
    <property type="entry name" value="BTK-BINDING PROTEIN-RELATED"/>
    <property type="match status" value="1"/>
</dbReference>
<keyword evidence="1" id="KW-0677">Repeat</keyword>
<dbReference type="SUPFAM" id="SSF50985">
    <property type="entry name" value="RCC1/BLIP-II"/>
    <property type="match status" value="2"/>
</dbReference>
<dbReference type="Pfam" id="PF25390">
    <property type="entry name" value="WD40_RLD"/>
    <property type="match status" value="1"/>
</dbReference>
<dbReference type="InterPro" id="IPR000408">
    <property type="entry name" value="Reg_chr_condens"/>
</dbReference>
<evidence type="ECO:0000259" key="3">
    <source>
        <dbReference type="Pfam" id="PF25390"/>
    </source>
</evidence>
<accession>A0A7R9PTJ2</accession>
<gene>
    <name evidence="4" type="ORF">OSB1V03_LOCUS760</name>
</gene>
<evidence type="ECO:0000313" key="5">
    <source>
        <dbReference type="Proteomes" id="UP000759131"/>
    </source>
</evidence>
<dbReference type="InterPro" id="IPR051625">
    <property type="entry name" value="Signaling_Regulatory_Domain"/>
</dbReference>
<dbReference type="Pfam" id="PF13540">
    <property type="entry name" value="RCC1_2"/>
    <property type="match status" value="1"/>
</dbReference>
<feature type="repeat" description="RCC1" evidence="2">
    <location>
        <begin position="360"/>
        <end position="397"/>
    </location>
</feature>
<dbReference type="OrthoDB" id="10051363at2759"/>
<organism evidence="4">
    <name type="scientific">Medioppia subpectinata</name>
    <dbReference type="NCBI Taxonomy" id="1979941"/>
    <lineage>
        <taxon>Eukaryota</taxon>
        <taxon>Metazoa</taxon>
        <taxon>Ecdysozoa</taxon>
        <taxon>Arthropoda</taxon>
        <taxon>Chelicerata</taxon>
        <taxon>Arachnida</taxon>
        <taxon>Acari</taxon>
        <taxon>Acariformes</taxon>
        <taxon>Sarcoptiformes</taxon>
        <taxon>Oribatida</taxon>
        <taxon>Brachypylina</taxon>
        <taxon>Oppioidea</taxon>
        <taxon>Oppiidae</taxon>
        <taxon>Medioppia</taxon>
    </lineage>
</organism>
<dbReference type="PROSITE" id="PS00626">
    <property type="entry name" value="RCC1_2"/>
    <property type="match status" value="1"/>
</dbReference>
<dbReference type="InterPro" id="IPR058923">
    <property type="entry name" value="RCC1-like_dom"/>
</dbReference>
<evidence type="ECO:0000256" key="2">
    <source>
        <dbReference type="PROSITE-ProRule" id="PRU00235"/>
    </source>
</evidence>
<feature type="repeat" description="RCC1" evidence="2">
    <location>
        <begin position="308"/>
        <end position="359"/>
    </location>
</feature>
<dbReference type="PROSITE" id="PS50012">
    <property type="entry name" value="RCC1_3"/>
    <property type="match status" value="5"/>
</dbReference>
<dbReference type="PANTHER" id="PTHR22872:SF10">
    <property type="entry name" value="ULTRAVIOLET-B RECEPTOR UVR8"/>
    <property type="match status" value="1"/>
</dbReference>
<keyword evidence="5" id="KW-1185">Reference proteome</keyword>
<dbReference type="EMBL" id="CAJPIZ010000184">
    <property type="protein sequence ID" value="CAG2100699.1"/>
    <property type="molecule type" value="Genomic_DNA"/>
</dbReference>
<dbReference type="EMBL" id="OC854759">
    <property type="protein sequence ID" value="CAD7620269.1"/>
    <property type="molecule type" value="Genomic_DNA"/>
</dbReference>
<protein>
    <recommendedName>
        <fullName evidence="3">RCC1-like domain-containing protein</fullName>
    </recommendedName>
</protein>
<feature type="repeat" description="RCC1" evidence="2">
    <location>
        <begin position="255"/>
        <end position="307"/>
    </location>
</feature>
<reference evidence="4" key="1">
    <citation type="submission" date="2020-11" db="EMBL/GenBank/DDBJ databases">
        <authorList>
            <person name="Tran Van P."/>
        </authorList>
    </citation>
    <scope>NUCLEOTIDE SEQUENCE</scope>
</reference>
<name>A0A7R9PTJ2_9ACAR</name>
<evidence type="ECO:0000313" key="4">
    <source>
        <dbReference type="EMBL" id="CAD7620269.1"/>
    </source>
</evidence>
<feature type="repeat" description="RCC1" evidence="2">
    <location>
        <begin position="202"/>
        <end position="254"/>
    </location>
</feature>
<sequence>MSFNLNNEKIVDIECGFNHTLALTDAGHVYTWGYNNNDDMSNLNTTNHSTLIQVMGGLKGCHVTSIACGYNSLAVTDTGSVFLWVLVSHDNGHGELGLSDTTGRSLPVQYFKDMKVAKVSAGTGDKSNRNDLFKVNIVDHGPIVDVVSHMNSNISAAVTANGVLYLWGECREPIGDLLTPIAKSVIKISSGWKHLCALTSSGDVYVWGDNSISQLGNGNTTSSPIPLKMSFNLNNEKIVDIECGLHNTLALTDAGHVYAWGYNNKSQLGNGNTINQSTPIQVMGVLNGCRVTSIACGRYHSLAVTDTGSVFGWGYNGNGELGLSTTTDQSLPVQIQYFKDMKVVKVCAGMYHTIILLSDGSVCTFGFNNHGQLGTGDKTTKSDPFKVNINHHGPIVS</sequence>
<dbReference type="PRINTS" id="PR00633">
    <property type="entry name" value="RCCNDNSATION"/>
</dbReference>
<dbReference type="AlphaFoldDB" id="A0A7R9PTJ2"/>
<feature type="repeat" description="RCC1" evidence="2">
    <location>
        <begin position="162"/>
        <end position="201"/>
    </location>
</feature>
<dbReference type="Gene3D" id="2.130.10.30">
    <property type="entry name" value="Regulator of chromosome condensation 1/beta-lactamase-inhibitor protein II"/>
    <property type="match status" value="2"/>
</dbReference>